<sequence length="287" mass="28440">MTDRTFPHEPSSPTTDDTSSPRPGPPSPRPFRQRLGLLTAALVAGTALLPPAVASAGPLPSGFGSDFGDVSVRVLGGAATIVPGRSGLVEISGYKGAALPAGSSLRLTAPAGARVTGTPLADAAGFQGSVATDGASGTYTYVRDSGAGSWRDSGYPFALAVDARAVPGTRLPGCTVLLTDAGGRRRASGGCTVTVGMPGPTLTEPAGGTFVSGAGRLAGTSYPGARVTVLDATEHRVCAGVAHVDGAWSCTPNTPLPRGANRLHASAAFNGVSAVGEDVDFTVTAGT</sequence>
<protein>
    <submittedName>
        <fullName evidence="2">Carboxypeptidase regulatory-like domain-containing protein</fullName>
    </submittedName>
</protein>
<feature type="compositionally biased region" description="Low complexity" evidence="1">
    <location>
        <begin position="11"/>
        <end position="21"/>
    </location>
</feature>
<dbReference type="RefSeq" id="WP_369187651.1">
    <property type="nucleotide sequence ID" value="NZ_CP163431.1"/>
</dbReference>
<feature type="region of interest" description="Disordered" evidence="1">
    <location>
        <begin position="1"/>
        <end position="32"/>
    </location>
</feature>
<dbReference type="EMBL" id="CP163431">
    <property type="protein sequence ID" value="XDQ01188.1"/>
    <property type="molecule type" value="Genomic_DNA"/>
</dbReference>
<evidence type="ECO:0000256" key="1">
    <source>
        <dbReference type="SAM" id="MobiDB-lite"/>
    </source>
</evidence>
<gene>
    <name evidence="2" type="ORF">AB5J58_13750</name>
</gene>
<accession>A0AB39M8D7</accession>
<dbReference type="GO" id="GO:0005975">
    <property type="term" value="P:carbohydrate metabolic process"/>
    <property type="evidence" value="ECO:0007669"/>
    <property type="project" value="UniProtKB-ARBA"/>
</dbReference>
<dbReference type="InterPro" id="IPR006311">
    <property type="entry name" value="TAT_signal"/>
</dbReference>
<dbReference type="AlphaFoldDB" id="A0AB39M8D7"/>
<name>A0AB39M8D7_9ACTN</name>
<dbReference type="Gene3D" id="2.60.40.10">
    <property type="entry name" value="Immunoglobulins"/>
    <property type="match status" value="1"/>
</dbReference>
<keyword evidence="2" id="KW-0645">Protease</keyword>
<evidence type="ECO:0000313" key="2">
    <source>
        <dbReference type="EMBL" id="XDQ01188.1"/>
    </source>
</evidence>
<dbReference type="GO" id="GO:0004180">
    <property type="term" value="F:carboxypeptidase activity"/>
    <property type="evidence" value="ECO:0007669"/>
    <property type="project" value="UniProtKB-KW"/>
</dbReference>
<dbReference type="InterPro" id="IPR013783">
    <property type="entry name" value="Ig-like_fold"/>
</dbReference>
<organism evidence="2">
    <name type="scientific">Streptomyces sp. R08</name>
    <dbReference type="NCBI Taxonomy" id="3238624"/>
    <lineage>
        <taxon>Bacteria</taxon>
        <taxon>Bacillati</taxon>
        <taxon>Actinomycetota</taxon>
        <taxon>Actinomycetes</taxon>
        <taxon>Kitasatosporales</taxon>
        <taxon>Streptomycetaceae</taxon>
        <taxon>Streptomyces</taxon>
    </lineage>
</organism>
<dbReference type="PROSITE" id="PS51318">
    <property type="entry name" value="TAT"/>
    <property type="match status" value="1"/>
</dbReference>
<keyword evidence="2" id="KW-0378">Hydrolase</keyword>
<proteinExistence type="predicted"/>
<reference evidence="2" key="1">
    <citation type="submission" date="2024-07" db="EMBL/GenBank/DDBJ databases">
        <authorList>
            <person name="Yu S.T."/>
        </authorList>
    </citation>
    <scope>NUCLEOTIDE SEQUENCE</scope>
    <source>
        <strain evidence="2">R08</strain>
    </source>
</reference>
<keyword evidence="2" id="KW-0121">Carboxypeptidase</keyword>